<accession>A0ABV3Y790</accession>
<protein>
    <submittedName>
        <fullName evidence="2">N,N-dimethylformamidase beta subunit family domain-containing protein</fullName>
    </submittedName>
</protein>
<dbReference type="Proteomes" id="UP001560267">
    <property type="component" value="Unassembled WGS sequence"/>
</dbReference>
<gene>
    <name evidence="2" type="ORF">AB6A68_11275</name>
</gene>
<comment type="caution">
    <text evidence="2">The sequence shown here is derived from an EMBL/GenBank/DDBJ whole genome shotgun (WGS) entry which is preliminary data.</text>
</comment>
<evidence type="ECO:0000259" key="1">
    <source>
        <dbReference type="Pfam" id="PF20254"/>
    </source>
</evidence>
<keyword evidence="3" id="KW-1185">Reference proteome</keyword>
<organism evidence="2 3">
    <name type="scientific">Ferrimicrobium acidiphilum</name>
    <dbReference type="NCBI Taxonomy" id="121039"/>
    <lineage>
        <taxon>Bacteria</taxon>
        <taxon>Bacillati</taxon>
        <taxon>Actinomycetota</taxon>
        <taxon>Acidimicrobiia</taxon>
        <taxon>Acidimicrobiales</taxon>
        <taxon>Acidimicrobiaceae</taxon>
        <taxon>Ferrimicrobium</taxon>
    </lineage>
</organism>
<dbReference type="RefSeq" id="WP_369084780.1">
    <property type="nucleotide sequence ID" value="NZ_JBFSHR010000051.1"/>
</dbReference>
<name>A0ABV3Y790_9ACTN</name>
<dbReference type="EMBL" id="JBFSHR010000051">
    <property type="protein sequence ID" value="MEX6430408.1"/>
    <property type="molecule type" value="Genomic_DNA"/>
</dbReference>
<dbReference type="Pfam" id="PF20254">
    <property type="entry name" value="DMFA2_C"/>
    <property type="match status" value="1"/>
</dbReference>
<reference evidence="2 3" key="1">
    <citation type="submission" date="2024-07" db="EMBL/GenBank/DDBJ databases">
        <title>Draft Genome Sequence of Ferrimicrobium acidiphilum Strain YE2023, Isolated from a Pulp of Bioleach Reactor.</title>
        <authorList>
            <person name="Elkina Y.A."/>
            <person name="Bulaeva A.G."/>
            <person name="Beletsky A.V."/>
            <person name="Mardanov A.V."/>
        </authorList>
    </citation>
    <scope>NUCLEOTIDE SEQUENCE [LARGE SCALE GENOMIC DNA]</scope>
    <source>
        <strain evidence="2 3">YE2023</strain>
    </source>
</reference>
<dbReference type="InterPro" id="IPR046540">
    <property type="entry name" value="DMFA2_C"/>
</dbReference>
<sequence>MKAKHQQTRITYRRRMVVGIVALVIVVVGATFVLGRSAPTSRDSRPGSTRPKVTHHLPAVFNGPDGVEARWVIEQNKLPGTLAWKITGTQAPGAIMGYTNRPQARLGQTVNVYVSTVAPTFRIQAFRMGYYQGLGARLIWTSRRLRGVAQPSCGASAPLYMVQCNWSRSTTFTITKAFVQGDYLLKLEGSGGQQSYIPLTVWDPSSTATYVVMNAVFTWQAFNPFGGYDLYQGATPEPGYPPPNRSRVLSFDRPYGYGNGAANFLTNEYPLVRYMEKHGLNVTYWTNITLTVHGGLLTEHRALLSLGHDEEWSTRMRANTVAAANRGVNLVFFGASPILRKVRLQSSPLGPNLEVVNYRDPQADPLYGVDNARVTQNWWGQPPANLPAAQLIGNTYIGYNNNQSFPLVVTDPHSWLYARTGLTKGSTIPNLLKYDFDGYDPSRPNPPGVEILSHSPVVIGFDNQKMYADTTYVTNRTSQAGIFESGTNNWIAAMQPCGSSTSSCPSHLVRIMTGNILKLFGAGPSGITNPSVANWSTYYP</sequence>
<evidence type="ECO:0000313" key="3">
    <source>
        <dbReference type="Proteomes" id="UP001560267"/>
    </source>
</evidence>
<proteinExistence type="predicted"/>
<evidence type="ECO:0000313" key="2">
    <source>
        <dbReference type="EMBL" id="MEX6430408.1"/>
    </source>
</evidence>
<feature type="domain" description="N,N-dimethylformamidase beta subunit-like C-terminal" evidence="1">
    <location>
        <begin position="122"/>
        <end position="495"/>
    </location>
</feature>